<feature type="transmembrane region" description="Helical" evidence="11">
    <location>
        <begin position="293"/>
        <end position="310"/>
    </location>
</feature>
<reference evidence="12 13" key="1">
    <citation type="submission" date="2016-10" db="EMBL/GenBank/DDBJ databases">
        <authorList>
            <person name="de Groot N.N."/>
        </authorList>
    </citation>
    <scope>NUCLEOTIDE SEQUENCE [LARGE SCALE GENOMIC DNA]</scope>
    <source>
        <strain evidence="12 13">ATCC 35022</strain>
    </source>
</reference>
<comment type="function">
    <text evidence="9">Part of the ABC transporter complex LsrABCD involved in autoinducer 2 (AI-2) import. Probably responsible for the translocation of the substrate across the membrane.</text>
</comment>
<feature type="transmembrane region" description="Helical" evidence="11">
    <location>
        <begin position="264"/>
        <end position="281"/>
    </location>
</feature>
<proteinExistence type="predicted"/>
<dbReference type="OrthoDB" id="192433at2"/>
<keyword evidence="4" id="KW-1003">Cell membrane</keyword>
<evidence type="ECO:0000256" key="2">
    <source>
        <dbReference type="ARBA" id="ARBA00011262"/>
    </source>
</evidence>
<feature type="transmembrane region" description="Helical" evidence="11">
    <location>
        <begin position="208"/>
        <end position="231"/>
    </location>
</feature>
<keyword evidence="13" id="KW-1185">Reference proteome</keyword>
<evidence type="ECO:0000256" key="8">
    <source>
        <dbReference type="ARBA" id="ARBA00023136"/>
    </source>
</evidence>
<evidence type="ECO:0000256" key="1">
    <source>
        <dbReference type="ARBA" id="ARBA00004651"/>
    </source>
</evidence>
<keyword evidence="7 11" id="KW-1133">Transmembrane helix</keyword>
<dbReference type="PANTHER" id="PTHR32196:SF71">
    <property type="entry name" value="AUTOINDUCER 2 IMPORT SYSTEM PERMEASE PROTEIN LSRD"/>
    <property type="match status" value="1"/>
</dbReference>
<evidence type="ECO:0000256" key="6">
    <source>
        <dbReference type="ARBA" id="ARBA00022692"/>
    </source>
</evidence>
<evidence type="ECO:0000256" key="4">
    <source>
        <dbReference type="ARBA" id="ARBA00022475"/>
    </source>
</evidence>
<dbReference type="Pfam" id="PF02653">
    <property type="entry name" value="BPD_transp_2"/>
    <property type="match status" value="1"/>
</dbReference>
<feature type="transmembrane region" description="Helical" evidence="11">
    <location>
        <begin position="119"/>
        <end position="138"/>
    </location>
</feature>
<evidence type="ECO:0000256" key="11">
    <source>
        <dbReference type="SAM" id="Phobius"/>
    </source>
</evidence>
<dbReference type="EMBL" id="FMXQ01000011">
    <property type="protein sequence ID" value="SDB54639.1"/>
    <property type="molecule type" value="Genomic_DNA"/>
</dbReference>
<dbReference type="STRING" id="665467.SAMN02982931_04315"/>
<dbReference type="PANTHER" id="PTHR32196">
    <property type="entry name" value="ABC TRANSPORTER PERMEASE PROTEIN YPHD-RELATED-RELATED"/>
    <property type="match status" value="1"/>
</dbReference>
<evidence type="ECO:0000256" key="3">
    <source>
        <dbReference type="ARBA" id="ARBA00022448"/>
    </source>
</evidence>
<evidence type="ECO:0000256" key="5">
    <source>
        <dbReference type="ARBA" id="ARBA00022519"/>
    </source>
</evidence>
<name>A0A1G6EAZ2_9HYPH</name>
<organism evidence="12 13">
    <name type="scientific">Bauldia litoralis</name>
    <dbReference type="NCBI Taxonomy" id="665467"/>
    <lineage>
        <taxon>Bacteria</taxon>
        <taxon>Pseudomonadati</taxon>
        <taxon>Pseudomonadota</taxon>
        <taxon>Alphaproteobacteria</taxon>
        <taxon>Hyphomicrobiales</taxon>
        <taxon>Kaistiaceae</taxon>
        <taxon>Bauldia</taxon>
    </lineage>
</organism>
<sequence>MPSIIRIVSSWGLPILLVGLIVLFSILRPDSFPTQFTFTSLANNRSIYALAALAVMIPMTANQFDLSVAGVIGISQILAIGLQTQQGMPWWLACLVVLAIGVVVGFINGILVTRIRINSFIATLGTGSVLLGILQWYTEGRQVVGSLAPAFIALSGRIGPVPLALIYVIVIGIVLWIVFEYLPFGRKLYVLGENPRAAELNGISAQRYVTIAFVIGGLVSAFAGIVLQAQLRVGQSTVGQEFLLPAFTGALLGATAIKPGRTNVWGTLVAVAVLAVTVAGLNQLGAPFFVEPLFNGFMLIVAVGLSVTAARRRDRIATER</sequence>
<dbReference type="Proteomes" id="UP000199071">
    <property type="component" value="Unassembled WGS sequence"/>
</dbReference>
<keyword evidence="6 11" id="KW-0812">Transmembrane</keyword>
<evidence type="ECO:0000256" key="10">
    <source>
        <dbReference type="ARBA" id="ARBA00039381"/>
    </source>
</evidence>
<dbReference type="RefSeq" id="WP_090880045.1">
    <property type="nucleotide sequence ID" value="NZ_FMXQ01000011.1"/>
</dbReference>
<accession>A0A1G6EAZ2</accession>
<dbReference type="AlphaFoldDB" id="A0A1G6EAZ2"/>
<evidence type="ECO:0000256" key="9">
    <source>
        <dbReference type="ARBA" id="ARBA00025439"/>
    </source>
</evidence>
<evidence type="ECO:0000313" key="13">
    <source>
        <dbReference type="Proteomes" id="UP000199071"/>
    </source>
</evidence>
<feature type="transmembrane region" description="Helical" evidence="11">
    <location>
        <begin position="237"/>
        <end position="257"/>
    </location>
</feature>
<comment type="subunit">
    <text evidence="2">The complex is composed of two ATP-binding proteins (LsrA), two transmembrane proteins (LsrC and LsrD) and a solute-binding protein (LsrB).</text>
</comment>
<evidence type="ECO:0000313" key="12">
    <source>
        <dbReference type="EMBL" id="SDB54639.1"/>
    </source>
</evidence>
<feature type="transmembrane region" description="Helical" evidence="11">
    <location>
        <begin position="7"/>
        <end position="26"/>
    </location>
</feature>
<dbReference type="InterPro" id="IPR001851">
    <property type="entry name" value="ABC_transp_permease"/>
</dbReference>
<dbReference type="GO" id="GO:0022857">
    <property type="term" value="F:transmembrane transporter activity"/>
    <property type="evidence" value="ECO:0007669"/>
    <property type="project" value="InterPro"/>
</dbReference>
<dbReference type="GO" id="GO:0005886">
    <property type="term" value="C:plasma membrane"/>
    <property type="evidence" value="ECO:0007669"/>
    <property type="project" value="UniProtKB-SubCell"/>
</dbReference>
<comment type="subcellular location">
    <subcellularLocation>
        <location evidence="1">Cell membrane</location>
        <topology evidence="1">Multi-pass membrane protein</topology>
    </subcellularLocation>
</comment>
<keyword evidence="3" id="KW-0813">Transport</keyword>
<evidence type="ECO:0000256" key="7">
    <source>
        <dbReference type="ARBA" id="ARBA00022989"/>
    </source>
</evidence>
<protein>
    <recommendedName>
        <fullName evidence="10">Autoinducer 2 import system permease protein LsrD</fullName>
    </recommendedName>
</protein>
<keyword evidence="8 11" id="KW-0472">Membrane</keyword>
<keyword evidence="5" id="KW-0997">Cell inner membrane</keyword>
<feature type="transmembrane region" description="Helical" evidence="11">
    <location>
        <begin position="90"/>
        <end position="112"/>
    </location>
</feature>
<gene>
    <name evidence="12" type="ORF">SAMN02982931_04315</name>
</gene>
<feature type="transmembrane region" description="Helical" evidence="11">
    <location>
        <begin position="158"/>
        <end position="179"/>
    </location>
</feature>
<dbReference type="CDD" id="cd06579">
    <property type="entry name" value="TM_PBP1_transp_AraH_like"/>
    <property type="match status" value="1"/>
</dbReference>